<gene>
    <name evidence="6" type="ORF">PanWU01x14_017470</name>
</gene>
<sequence length="105" mass="11870">MGLGKHRISAGLEEVLIDCSGGDESEKTPETAFLNKKSALLQLVERSLVPKTIVFCNKIETCRRVENALKRFDRRESQLKVLPFHAAMAQELRLANLEEFSNTRP</sequence>
<evidence type="ECO:0000259" key="5">
    <source>
        <dbReference type="Pfam" id="PF00271"/>
    </source>
</evidence>
<keyword evidence="1" id="KW-0547">Nucleotide-binding</keyword>
<dbReference type="Pfam" id="PF00271">
    <property type="entry name" value="Helicase_C"/>
    <property type="match status" value="1"/>
</dbReference>
<dbReference type="SUPFAM" id="SSF52540">
    <property type="entry name" value="P-loop containing nucleoside triphosphate hydrolases"/>
    <property type="match status" value="1"/>
</dbReference>
<evidence type="ECO:0000256" key="1">
    <source>
        <dbReference type="ARBA" id="ARBA00022741"/>
    </source>
</evidence>
<dbReference type="STRING" id="3476.A0A2P5DZY0"/>
<dbReference type="OrthoDB" id="1110872at2759"/>
<proteinExistence type="predicted"/>
<dbReference type="InterPro" id="IPR027417">
    <property type="entry name" value="P-loop_NTPase"/>
</dbReference>
<dbReference type="GO" id="GO:0016787">
    <property type="term" value="F:hydrolase activity"/>
    <property type="evidence" value="ECO:0007669"/>
    <property type="project" value="UniProtKB-KW"/>
</dbReference>
<dbReference type="EMBL" id="JXTB01000007">
    <property type="protein sequence ID" value="PON78848.1"/>
    <property type="molecule type" value="Genomic_DNA"/>
</dbReference>
<keyword evidence="4" id="KW-0067">ATP-binding</keyword>
<feature type="domain" description="Helicase C-terminal" evidence="5">
    <location>
        <begin position="36"/>
        <end position="102"/>
    </location>
</feature>
<keyword evidence="2" id="KW-0378">Hydrolase</keyword>
<keyword evidence="7" id="KW-1185">Reference proteome</keyword>
<evidence type="ECO:0000313" key="7">
    <source>
        <dbReference type="Proteomes" id="UP000237105"/>
    </source>
</evidence>
<accession>A0A2P5DZY0</accession>
<evidence type="ECO:0000256" key="2">
    <source>
        <dbReference type="ARBA" id="ARBA00022801"/>
    </source>
</evidence>
<dbReference type="InterPro" id="IPR001650">
    <property type="entry name" value="Helicase_C-like"/>
</dbReference>
<comment type="caution">
    <text evidence="6">The sequence shown here is derived from an EMBL/GenBank/DDBJ whole genome shotgun (WGS) entry which is preliminary data.</text>
</comment>
<protein>
    <submittedName>
        <fullName evidence="6">Helicase, C-terminal</fullName>
    </submittedName>
</protein>
<reference evidence="7" key="1">
    <citation type="submission" date="2016-06" db="EMBL/GenBank/DDBJ databases">
        <title>Parallel loss of symbiosis genes in relatives of nitrogen-fixing non-legume Parasponia.</title>
        <authorList>
            <person name="Van Velzen R."/>
            <person name="Holmer R."/>
            <person name="Bu F."/>
            <person name="Rutten L."/>
            <person name="Van Zeijl A."/>
            <person name="Liu W."/>
            <person name="Santuari L."/>
            <person name="Cao Q."/>
            <person name="Sharma T."/>
            <person name="Shen D."/>
            <person name="Roswanjaya Y."/>
            <person name="Wardhani T."/>
            <person name="Kalhor M.S."/>
            <person name="Jansen J."/>
            <person name="Van den Hoogen J."/>
            <person name="Gungor B."/>
            <person name="Hartog M."/>
            <person name="Hontelez J."/>
            <person name="Verver J."/>
            <person name="Yang W.-C."/>
            <person name="Schijlen E."/>
            <person name="Repin R."/>
            <person name="Schilthuizen M."/>
            <person name="Schranz E."/>
            <person name="Heidstra R."/>
            <person name="Miyata K."/>
            <person name="Fedorova E."/>
            <person name="Kohlen W."/>
            <person name="Bisseling T."/>
            <person name="Smit S."/>
            <person name="Geurts R."/>
        </authorList>
    </citation>
    <scope>NUCLEOTIDE SEQUENCE [LARGE SCALE GENOMIC DNA]</scope>
    <source>
        <strain evidence="7">cv. WU1-14</strain>
    </source>
</reference>
<dbReference type="AlphaFoldDB" id="A0A2P5DZY0"/>
<evidence type="ECO:0000313" key="6">
    <source>
        <dbReference type="EMBL" id="PON78848.1"/>
    </source>
</evidence>
<dbReference type="GO" id="GO:0004386">
    <property type="term" value="F:helicase activity"/>
    <property type="evidence" value="ECO:0007669"/>
    <property type="project" value="UniProtKB-KW"/>
</dbReference>
<dbReference type="Proteomes" id="UP000237105">
    <property type="component" value="Unassembled WGS sequence"/>
</dbReference>
<organism evidence="6 7">
    <name type="scientific">Parasponia andersonii</name>
    <name type="common">Sponia andersonii</name>
    <dbReference type="NCBI Taxonomy" id="3476"/>
    <lineage>
        <taxon>Eukaryota</taxon>
        <taxon>Viridiplantae</taxon>
        <taxon>Streptophyta</taxon>
        <taxon>Embryophyta</taxon>
        <taxon>Tracheophyta</taxon>
        <taxon>Spermatophyta</taxon>
        <taxon>Magnoliopsida</taxon>
        <taxon>eudicotyledons</taxon>
        <taxon>Gunneridae</taxon>
        <taxon>Pentapetalae</taxon>
        <taxon>rosids</taxon>
        <taxon>fabids</taxon>
        <taxon>Rosales</taxon>
        <taxon>Cannabaceae</taxon>
        <taxon>Parasponia</taxon>
    </lineage>
</organism>
<evidence type="ECO:0000256" key="3">
    <source>
        <dbReference type="ARBA" id="ARBA00022806"/>
    </source>
</evidence>
<evidence type="ECO:0000256" key="4">
    <source>
        <dbReference type="ARBA" id="ARBA00022840"/>
    </source>
</evidence>
<dbReference type="GO" id="GO:0005524">
    <property type="term" value="F:ATP binding"/>
    <property type="evidence" value="ECO:0007669"/>
    <property type="project" value="UniProtKB-KW"/>
</dbReference>
<keyword evidence="3 6" id="KW-0347">Helicase</keyword>
<name>A0A2P5DZY0_PARAD</name>
<dbReference type="PANTHER" id="PTHR47960">
    <property type="entry name" value="DEAD-BOX ATP-DEPENDENT RNA HELICASE 50"/>
    <property type="match status" value="1"/>
</dbReference>
<dbReference type="Gene3D" id="3.40.50.300">
    <property type="entry name" value="P-loop containing nucleotide triphosphate hydrolases"/>
    <property type="match status" value="1"/>
</dbReference>